<dbReference type="Proteomes" id="UP000683000">
    <property type="component" value="Unassembled WGS sequence"/>
</dbReference>
<sequence>MDPLMFPHRRHLSFHPLSRKARSLEDQGPYKPPPSTATQPKKAALPAPALDFFSLSSSTSSVRSTLLISSTSTATSVLSASASSSSTMSSAPAISTFRPPSPTLDDPYPGYYQFPSGAYAPYYANYYASYAKKWKADYDKHIRAPEKSQYQPEMDDTQDVNMAAEMEKAHRVIKEWEDRKVLMMGMMGQNEIGELAMPRMNVKGAKLGTVARLRHQLSMLLTEVYLNESLEEKIAQGRRNRKKAGMMYGEC</sequence>
<name>A0A8I2YZ44_9AGAM</name>
<organism evidence="2 3">
    <name type="scientific">Boletus reticuloceps</name>
    <dbReference type="NCBI Taxonomy" id="495285"/>
    <lineage>
        <taxon>Eukaryota</taxon>
        <taxon>Fungi</taxon>
        <taxon>Dikarya</taxon>
        <taxon>Basidiomycota</taxon>
        <taxon>Agaricomycotina</taxon>
        <taxon>Agaricomycetes</taxon>
        <taxon>Agaricomycetidae</taxon>
        <taxon>Boletales</taxon>
        <taxon>Boletineae</taxon>
        <taxon>Boletaceae</taxon>
        <taxon>Boletoideae</taxon>
        <taxon>Boletus</taxon>
    </lineage>
</organism>
<dbReference type="InterPro" id="IPR018800">
    <property type="entry name" value="PRCC"/>
</dbReference>
<dbReference type="Pfam" id="PF10253">
    <property type="entry name" value="PRCC"/>
    <property type="match status" value="1"/>
</dbReference>
<reference evidence="2" key="1">
    <citation type="submission" date="2021-03" db="EMBL/GenBank/DDBJ databases">
        <title>Evolutionary innovations through gain and loss of genes in the ectomycorrhizal Boletales.</title>
        <authorList>
            <person name="Wu G."/>
            <person name="Miyauchi S."/>
            <person name="Morin E."/>
            <person name="Yang Z.-L."/>
            <person name="Xu J."/>
            <person name="Martin F.M."/>
        </authorList>
    </citation>
    <scope>NUCLEOTIDE SEQUENCE</scope>
    <source>
        <strain evidence="2">BR01</strain>
    </source>
</reference>
<dbReference type="AlphaFoldDB" id="A0A8I2YZ44"/>
<gene>
    <name evidence="2" type="ORF">JVT61DRAFT_10364</name>
</gene>
<dbReference type="EMBL" id="JAGFBS010000004">
    <property type="protein sequence ID" value="KAG6379817.1"/>
    <property type="molecule type" value="Genomic_DNA"/>
</dbReference>
<comment type="caution">
    <text evidence="2">The sequence shown here is derived from an EMBL/GenBank/DDBJ whole genome shotgun (WGS) entry which is preliminary data.</text>
</comment>
<dbReference type="OrthoDB" id="2555634at2759"/>
<proteinExistence type="predicted"/>
<evidence type="ECO:0000256" key="1">
    <source>
        <dbReference type="SAM" id="MobiDB-lite"/>
    </source>
</evidence>
<accession>A0A8I2YZ44</accession>
<evidence type="ECO:0000313" key="3">
    <source>
        <dbReference type="Proteomes" id="UP000683000"/>
    </source>
</evidence>
<evidence type="ECO:0000313" key="2">
    <source>
        <dbReference type="EMBL" id="KAG6379817.1"/>
    </source>
</evidence>
<feature type="region of interest" description="Disordered" evidence="1">
    <location>
        <begin position="15"/>
        <end position="41"/>
    </location>
</feature>
<protein>
    <submittedName>
        <fullName evidence="2">Mitotic checkpoint regulator, MAD2B-interacting-domain-containing protein</fullName>
    </submittedName>
</protein>
<keyword evidence="3" id="KW-1185">Reference proteome</keyword>